<proteinExistence type="predicted"/>
<reference evidence="2 3" key="1">
    <citation type="submission" date="2020-01" db="EMBL/GenBank/DDBJ databases">
        <title>Microvirga sp. nov., an arsenate reduction bacterium isolated from Tibet hotspring sediments.</title>
        <authorList>
            <person name="Yuan C.-G."/>
        </authorList>
    </citation>
    <scope>NUCLEOTIDE SEQUENCE [LARGE SCALE GENOMIC DNA]</scope>
    <source>
        <strain evidence="2 3">SYSU G3D203</strain>
    </source>
</reference>
<comment type="caution">
    <text evidence="2">The sequence shown here is derived from an EMBL/GenBank/DDBJ whole genome shotgun (WGS) entry which is preliminary data.</text>
</comment>
<sequence length="261" mass="29596">MTFEELMSDLRQQLQLPGPITISRDDARVIIESFEELTSTPTPSQGEHAELVERYFTSLDATSGYCTVQMVKDDEGDWVRYEDYASLTERVKELEGAEASDLVRANIDLLERSRQLECQNATLRSEYERLQQRVKELEALNDRACDLNDALFQENTNLKVDISTLRSENETLKRENERVNKFAADNFANSFDWQGMVEIANARALAAEARLEAMQKALEEFCDAARYDATMEGPKFKGGDLSRLNRARELAHAALTGAGHE</sequence>
<name>A0ABW9YXL7_9HYPH</name>
<keyword evidence="1" id="KW-0175">Coiled coil</keyword>
<gene>
    <name evidence="2" type="ORF">GR303_12260</name>
</gene>
<organism evidence="2 3">
    <name type="scientific">Microvirga arsenatis</name>
    <dbReference type="NCBI Taxonomy" id="2692265"/>
    <lineage>
        <taxon>Bacteria</taxon>
        <taxon>Pseudomonadati</taxon>
        <taxon>Pseudomonadota</taxon>
        <taxon>Alphaproteobacteria</taxon>
        <taxon>Hyphomicrobiales</taxon>
        <taxon>Methylobacteriaceae</taxon>
        <taxon>Microvirga</taxon>
    </lineage>
</organism>
<dbReference type="Proteomes" id="UP000818323">
    <property type="component" value="Unassembled WGS sequence"/>
</dbReference>
<dbReference type="Gene3D" id="1.20.5.4090">
    <property type="match status" value="1"/>
</dbReference>
<dbReference type="RefSeq" id="WP_161725862.1">
    <property type="nucleotide sequence ID" value="NZ_JAAAXI010000025.1"/>
</dbReference>
<dbReference type="EMBL" id="JAAAXJ010000005">
    <property type="protein sequence ID" value="NBJ25122.1"/>
    <property type="molecule type" value="Genomic_DNA"/>
</dbReference>
<evidence type="ECO:0000313" key="2">
    <source>
        <dbReference type="EMBL" id="NBJ25122.1"/>
    </source>
</evidence>
<evidence type="ECO:0000313" key="3">
    <source>
        <dbReference type="Proteomes" id="UP000818323"/>
    </source>
</evidence>
<evidence type="ECO:0000256" key="1">
    <source>
        <dbReference type="SAM" id="Coils"/>
    </source>
</evidence>
<accession>A0ABW9YXL7</accession>
<protein>
    <submittedName>
        <fullName evidence="2">Uncharacterized protein</fullName>
    </submittedName>
</protein>
<keyword evidence="3" id="KW-1185">Reference proteome</keyword>
<feature type="coiled-coil region" evidence="1">
    <location>
        <begin position="113"/>
        <end position="217"/>
    </location>
</feature>